<evidence type="ECO:0000259" key="17">
    <source>
        <dbReference type="PROSITE" id="PS50886"/>
    </source>
</evidence>
<dbReference type="NCBIfam" id="TIGR00399">
    <property type="entry name" value="metG_C_term"/>
    <property type="match status" value="1"/>
</dbReference>
<dbReference type="Pfam" id="PF19303">
    <property type="entry name" value="Anticodon_3"/>
    <property type="match status" value="1"/>
</dbReference>
<dbReference type="PROSITE" id="PS50886">
    <property type="entry name" value="TRBD"/>
    <property type="match status" value="1"/>
</dbReference>
<sequence length="691" mass="77568">MSNHTSASARKILVTSALPYANGPLHMGHMVEYIQTDIWSRFQKMRGHMCTYVCADDAHGTAISLHAEKQGITPEESVARIHQDRLADFGDFHVQFDNYFSTHSEENRELCSEIYLKLKERGHIASRSIVQAYDPEKKMFLADRYIKGECPKCGAKDQYGDNCEVCSATYSPTDLKNPYSTISGATPIEKESEHFFFKLTDFQEFLQGWTRSGTIKDEIANKLAEWLDTGLQDWDISRDAPYFGFEIPGEPGKFFYVWLDAPIGYMASFKNLCDRTEGLNFDEYWKKDSTAEVHHFIGKDIVNFHCLFWPAMLHGTDYRTPTKVSVHGYLTINGEKMSKSRGTFITARTYLDHLDPEYLRYYYAAKLSSRVDDLDLNTTDFIQRVNSDLVGKVVNIASRNAGFIAKRFDGKLSETDCAPELTKAFMDASETIANAYEEREFGKAMREIMALADKANAWIDDVKPWVVAKEEGKDKELHDICSTGINLFRLLTIYLKPVLPAMAEKAAAFLNVGELEWEHSQHLLFNHGVNKFKPLMTRVEQAKVDAMMEDSQKLAAAMKAASPAKEGDKPVSEDNALAEPIADTIEFGDFAKVDLRIAKIVNAEFVEGADKLLRLTLDIGEGKTRNVFSGIRAAYAPEALVGKHTVMVANLAARKMKFGISEGMVLAAGPGGSDLWILEPHDGAKPGMRVM</sequence>
<dbReference type="Pfam" id="PF01588">
    <property type="entry name" value="tRNA_bind"/>
    <property type="match status" value="1"/>
</dbReference>
<comment type="function">
    <text evidence="1 16">Is required not only for elongation of protein synthesis but also for the initiation of all mRNA translation through initiator tRNA(fMet) aminoacylation.</text>
</comment>
<feature type="binding site" evidence="16">
    <location>
        <position position="150"/>
    </location>
    <ligand>
        <name>Zn(2+)</name>
        <dbReference type="ChEBI" id="CHEBI:29105"/>
    </ligand>
</feature>
<dbReference type="CDD" id="cd00814">
    <property type="entry name" value="MetRS_core"/>
    <property type="match status" value="1"/>
</dbReference>
<dbReference type="Gene3D" id="2.20.28.20">
    <property type="entry name" value="Methionyl-tRNA synthetase, Zn-domain"/>
    <property type="match status" value="1"/>
</dbReference>
<dbReference type="FunFam" id="2.40.50.140:FF:000042">
    <property type="entry name" value="Methionine--tRNA ligase"/>
    <property type="match status" value="1"/>
</dbReference>
<dbReference type="InterPro" id="IPR012340">
    <property type="entry name" value="NA-bd_OB-fold"/>
</dbReference>
<name>A0A1X7AHS3_9GAMM</name>
<dbReference type="InterPro" id="IPR014729">
    <property type="entry name" value="Rossmann-like_a/b/a_fold"/>
</dbReference>
<evidence type="ECO:0000256" key="8">
    <source>
        <dbReference type="ARBA" id="ARBA00022723"/>
    </source>
</evidence>
<evidence type="ECO:0000256" key="3">
    <source>
        <dbReference type="ARBA" id="ARBA00008258"/>
    </source>
</evidence>
<evidence type="ECO:0000256" key="16">
    <source>
        <dbReference type="HAMAP-Rule" id="MF_00098"/>
    </source>
</evidence>
<dbReference type="HAMAP" id="MF_00098">
    <property type="entry name" value="Met_tRNA_synth_type1"/>
    <property type="match status" value="1"/>
</dbReference>
<feature type="domain" description="TRNA-binding" evidence="17">
    <location>
        <begin position="589"/>
        <end position="691"/>
    </location>
</feature>
<dbReference type="InterPro" id="IPR014758">
    <property type="entry name" value="Met-tRNA_synth"/>
</dbReference>
<dbReference type="GO" id="GO:0006431">
    <property type="term" value="P:methionyl-tRNA aminoacylation"/>
    <property type="evidence" value="ECO:0007669"/>
    <property type="project" value="UniProtKB-UniRule"/>
</dbReference>
<keyword evidence="12 16" id="KW-0694">RNA-binding</keyword>
<comment type="similarity">
    <text evidence="3 16">Belongs to the class-I aminoacyl-tRNA synthetase family. MetG type 1 subfamily.</text>
</comment>
<dbReference type="RefSeq" id="WP_087108524.1">
    <property type="nucleotide sequence ID" value="NZ_CBCSCN010000008.1"/>
</dbReference>
<evidence type="ECO:0000256" key="7">
    <source>
        <dbReference type="ARBA" id="ARBA00022598"/>
    </source>
</evidence>
<evidence type="ECO:0000256" key="10">
    <source>
        <dbReference type="ARBA" id="ARBA00022833"/>
    </source>
</evidence>
<evidence type="ECO:0000256" key="13">
    <source>
        <dbReference type="ARBA" id="ARBA00022917"/>
    </source>
</evidence>
<dbReference type="PANTHER" id="PTHR45765">
    <property type="entry name" value="METHIONINE--TRNA LIGASE"/>
    <property type="match status" value="1"/>
</dbReference>
<dbReference type="NCBIfam" id="NF001100">
    <property type="entry name" value="PRK00133.1"/>
    <property type="match status" value="1"/>
</dbReference>
<dbReference type="Gene3D" id="2.40.50.140">
    <property type="entry name" value="Nucleic acid-binding proteins"/>
    <property type="match status" value="1"/>
</dbReference>
<evidence type="ECO:0000256" key="4">
    <source>
        <dbReference type="ARBA" id="ARBA00011738"/>
    </source>
</evidence>
<keyword evidence="7 16" id="KW-0436">Ligase</keyword>
<keyword evidence="5 16" id="KW-0963">Cytoplasm</keyword>
<evidence type="ECO:0000256" key="12">
    <source>
        <dbReference type="ARBA" id="ARBA00022884"/>
    </source>
</evidence>
<feature type="binding site" evidence="16">
    <location>
        <position position="153"/>
    </location>
    <ligand>
        <name>Zn(2+)</name>
        <dbReference type="ChEBI" id="CHEBI:29105"/>
    </ligand>
</feature>
<dbReference type="InterPro" id="IPR041872">
    <property type="entry name" value="Anticodon_Met"/>
</dbReference>
<dbReference type="Proteomes" id="UP000196573">
    <property type="component" value="Unassembled WGS sequence"/>
</dbReference>
<keyword evidence="13 16" id="KW-0648">Protein biosynthesis</keyword>
<dbReference type="GO" id="GO:0004825">
    <property type="term" value="F:methionine-tRNA ligase activity"/>
    <property type="evidence" value="ECO:0007669"/>
    <property type="project" value="UniProtKB-UniRule"/>
</dbReference>
<dbReference type="InterPro" id="IPR004495">
    <property type="entry name" value="Met-tRNA-synth_bsu_C"/>
</dbReference>
<dbReference type="SUPFAM" id="SSF47323">
    <property type="entry name" value="Anticodon-binding domain of a subclass of class I aminoacyl-tRNA synthetases"/>
    <property type="match status" value="1"/>
</dbReference>
<dbReference type="CDD" id="cd02800">
    <property type="entry name" value="tRNA_bind_EcMetRS_like"/>
    <property type="match status" value="1"/>
</dbReference>
<keyword evidence="14 16" id="KW-0030">Aminoacyl-tRNA synthetase</keyword>
<keyword evidence="11 16" id="KW-0067">ATP-binding</keyword>
<dbReference type="InterPro" id="IPR029038">
    <property type="entry name" value="MetRS_Zn"/>
</dbReference>
<dbReference type="SUPFAM" id="SSF50249">
    <property type="entry name" value="Nucleic acid-binding proteins"/>
    <property type="match status" value="1"/>
</dbReference>
<dbReference type="CDD" id="cd07957">
    <property type="entry name" value="Anticodon_Ia_Met"/>
    <property type="match status" value="1"/>
</dbReference>
<proteinExistence type="inferred from homology"/>
<dbReference type="PRINTS" id="PR01041">
    <property type="entry name" value="TRNASYNTHMET"/>
</dbReference>
<protein>
    <recommendedName>
        <fullName evidence="16">Methionine--tRNA ligase</fullName>
        <ecNumber evidence="16">6.1.1.10</ecNumber>
    </recommendedName>
    <alternativeName>
        <fullName evidence="16">Methionyl-tRNA synthetase</fullName>
        <shortName evidence="16">MetRS</shortName>
    </alternativeName>
</protein>
<dbReference type="NCBIfam" id="TIGR00398">
    <property type="entry name" value="metG"/>
    <property type="match status" value="1"/>
</dbReference>
<evidence type="ECO:0000256" key="5">
    <source>
        <dbReference type="ARBA" id="ARBA00022490"/>
    </source>
</evidence>
<dbReference type="EMBL" id="FWPT01000003">
    <property type="protein sequence ID" value="SMA43049.1"/>
    <property type="molecule type" value="Genomic_DNA"/>
</dbReference>
<dbReference type="AlphaFoldDB" id="A0A1X7AHS3"/>
<dbReference type="InterPro" id="IPR015413">
    <property type="entry name" value="Methionyl/Leucyl_tRNA_Synth"/>
</dbReference>
<evidence type="ECO:0000256" key="15">
    <source>
        <dbReference type="ARBA" id="ARBA00047364"/>
    </source>
</evidence>
<dbReference type="InterPro" id="IPR023458">
    <property type="entry name" value="Met-tRNA_ligase_1"/>
</dbReference>
<dbReference type="GO" id="GO:0046872">
    <property type="term" value="F:metal ion binding"/>
    <property type="evidence" value="ECO:0007669"/>
    <property type="project" value="UniProtKB-KW"/>
</dbReference>
<feature type="binding site" evidence="16">
    <location>
        <position position="339"/>
    </location>
    <ligand>
        <name>ATP</name>
        <dbReference type="ChEBI" id="CHEBI:30616"/>
    </ligand>
</feature>
<keyword evidence="6 16" id="KW-0820">tRNA-binding</keyword>
<dbReference type="InterPro" id="IPR002547">
    <property type="entry name" value="tRNA-bd_dom"/>
</dbReference>
<evidence type="ECO:0000313" key="18">
    <source>
        <dbReference type="EMBL" id="SMA43049.1"/>
    </source>
</evidence>
<feature type="binding site" evidence="16">
    <location>
        <position position="163"/>
    </location>
    <ligand>
        <name>Zn(2+)</name>
        <dbReference type="ChEBI" id="CHEBI:29105"/>
    </ligand>
</feature>
<comment type="cofactor">
    <cofactor evidence="16">
        <name>Zn(2+)</name>
        <dbReference type="ChEBI" id="CHEBI:29105"/>
    </cofactor>
    <text evidence="16">Binds 1 zinc ion per subunit.</text>
</comment>
<feature type="short sequence motif" description="'KMSKS' region" evidence="16">
    <location>
        <begin position="336"/>
        <end position="340"/>
    </location>
</feature>
<dbReference type="InterPro" id="IPR001412">
    <property type="entry name" value="aa-tRNA-synth_I_CS"/>
</dbReference>
<gene>
    <name evidence="16 18" type="primary">metG</name>
    <name evidence="18" type="ORF">EHSB41UT_01546</name>
</gene>
<dbReference type="GO" id="GO:0005524">
    <property type="term" value="F:ATP binding"/>
    <property type="evidence" value="ECO:0007669"/>
    <property type="project" value="UniProtKB-UniRule"/>
</dbReference>
<dbReference type="InterPro" id="IPR009080">
    <property type="entry name" value="tRNAsynth_Ia_anticodon-bd"/>
</dbReference>
<evidence type="ECO:0000256" key="11">
    <source>
        <dbReference type="ARBA" id="ARBA00022840"/>
    </source>
</evidence>
<comment type="caution">
    <text evidence="16">Lacks conserved residue(s) required for the propagation of feature annotation.</text>
</comment>
<dbReference type="SUPFAM" id="SSF52374">
    <property type="entry name" value="Nucleotidylyl transferase"/>
    <property type="match status" value="1"/>
</dbReference>
<evidence type="ECO:0000256" key="2">
    <source>
        <dbReference type="ARBA" id="ARBA00004496"/>
    </source>
</evidence>
<evidence type="ECO:0000313" key="19">
    <source>
        <dbReference type="Proteomes" id="UP000196573"/>
    </source>
</evidence>
<dbReference type="GO" id="GO:0000049">
    <property type="term" value="F:tRNA binding"/>
    <property type="evidence" value="ECO:0007669"/>
    <property type="project" value="UniProtKB-UniRule"/>
</dbReference>
<comment type="subunit">
    <text evidence="4 16">Homodimer.</text>
</comment>
<keyword evidence="10 16" id="KW-0862">Zinc</keyword>
<reference evidence="18 19" key="1">
    <citation type="submission" date="2017-03" db="EMBL/GenBank/DDBJ databases">
        <authorList>
            <person name="Afonso C.L."/>
            <person name="Miller P.J."/>
            <person name="Scott M.A."/>
            <person name="Spackman E."/>
            <person name="Goraichik I."/>
            <person name="Dimitrov K.M."/>
            <person name="Suarez D.L."/>
            <person name="Swayne D.E."/>
        </authorList>
    </citation>
    <scope>NUCLEOTIDE SEQUENCE [LARGE SCALE GENOMIC DNA]</scope>
    <source>
        <strain evidence="18">SB41UT1</strain>
    </source>
</reference>
<dbReference type="PROSITE" id="PS00178">
    <property type="entry name" value="AA_TRNA_LIGASE_I"/>
    <property type="match status" value="1"/>
</dbReference>
<keyword evidence="19" id="KW-1185">Reference proteome</keyword>
<dbReference type="SUPFAM" id="SSF57770">
    <property type="entry name" value="Methionyl-tRNA synthetase (MetRS), Zn-domain"/>
    <property type="match status" value="1"/>
</dbReference>
<dbReference type="GO" id="GO:0005829">
    <property type="term" value="C:cytosol"/>
    <property type="evidence" value="ECO:0007669"/>
    <property type="project" value="TreeGrafter"/>
</dbReference>
<evidence type="ECO:0000256" key="14">
    <source>
        <dbReference type="ARBA" id="ARBA00023146"/>
    </source>
</evidence>
<dbReference type="FunFam" id="2.20.28.20:FF:000001">
    <property type="entry name" value="Methionine--tRNA ligase"/>
    <property type="match status" value="1"/>
</dbReference>
<dbReference type="InterPro" id="IPR033911">
    <property type="entry name" value="MetRS_core"/>
</dbReference>
<comment type="subcellular location">
    <subcellularLocation>
        <location evidence="2 16">Cytoplasm</location>
    </subcellularLocation>
</comment>
<dbReference type="PANTHER" id="PTHR45765:SF1">
    <property type="entry name" value="METHIONINE--TRNA LIGASE, CYTOPLASMIC"/>
    <property type="match status" value="1"/>
</dbReference>
<evidence type="ECO:0000256" key="1">
    <source>
        <dbReference type="ARBA" id="ARBA00003314"/>
    </source>
</evidence>
<accession>A0A1X7AHS3</accession>
<keyword evidence="9 16" id="KW-0547">Nucleotide-binding</keyword>
<dbReference type="OrthoDB" id="9810191at2"/>
<dbReference type="Pfam" id="PF09334">
    <property type="entry name" value="tRNA-synt_1g"/>
    <property type="match status" value="1"/>
</dbReference>
<keyword evidence="8 16" id="KW-0479">Metal-binding</keyword>
<dbReference type="Gene3D" id="3.40.50.620">
    <property type="entry name" value="HUPs"/>
    <property type="match status" value="1"/>
</dbReference>
<comment type="catalytic activity">
    <reaction evidence="15 16">
        <text>tRNA(Met) + L-methionine + ATP = L-methionyl-tRNA(Met) + AMP + diphosphate</text>
        <dbReference type="Rhea" id="RHEA:13481"/>
        <dbReference type="Rhea" id="RHEA-COMP:9667"/>
        <dbReference type="Rhea" id="RHEA-COMP:9698"/>
        <dbReference type="ChEBI" id="CHEBI:30616"/>
        <dbReference type="ChEBI" id="CHEBI:33019"/>
        <dbReference type="ChEBI" id="CHEBI:57844"/>
        <dbReference type="ChEBI" id="CHEBI:78442"/>
        <dbReference type="ChEBI" id="CHEBI:78530"/>
        <dbReference type="ChEBI" id="CHEBI:456215"/>
        <dbReference type="EC" id="6.1.1.10"/>
    </reaction>
</comment>
<dbReference type="EC" id="6.1.1.10" evidence="16"/>
<organism evidence="18 19">
    <name type="scientific">Parendozoicomonas haliclonae</name>
    <dbReference type="NCBI Taxonomy" id="1960125"/>
    <lineage>
        <taxon>Bacteria</taxon>
        <taxon>Pseudomonadati</taxon>
        <taxon>Pseudomonadota</taxon>
        <taxon>Gammaproteobacteria</taxon>
        <taxon>Oceanospirillales</taxon>
        <taxon>Endozoicomonadaceae</taxon>
        <taxon>Parendozoicomonas</taxon>
    </lineage>
</organism>
<evidence type="ECO:0000256" key="6">
    <source>
        <dbReference type="ARBA" id="ARBA00022555"/>
    </source>
</evidence>
<evidence type="ECO:0000256" key="9">
    <source>
        <dbReference type="ARBA" id="ARBA00022741"/>
    </source>
</evidence>
<feature type="binding site" evidence="16">
    <location>
        <position position="166"/>
    </location>
    <ligand>
        <name>Zn(2+)</name>
        <dbReference type="ChEBI" id="CHEBI:29105"/>
    </ligand>
</feature>
<dbReference type="Gene3D" id="1.10.730.10">
    <property type="entry name" value="Isoleucyl-tRNA Synthetase, Domain 1"/>
    <property type="match status" value="1"/>
</dbReference>
<dbReference type="FunFam" id="1.10.730.10:FF:000005">
    <property type="entry name" value="Methionine--tRNA ligase"/>
    <property type="match status" value="1"/>
</dbReference>